<sequence length="463" mass="52681">MKTSENKKDHPDTLPGNPAENRIIDKGKELFLLSDSFEGGPFSSYKIFSFGLRFMDHRPRLKLQAFRFADLFPSLNSLSLISKYIRLYFLSTPVELPKALLFPLALALSNPISSALAAWGAKLGIRLVARFFILGTNYKEGRNKILSRYENGVSTTVDILGEAVLSEKEAREYSRKYLELLEGIHSDSELSRIRSENFRNEPVGNVSVKCSSLYSQLDPLAHSSSVSALKEKLRPILKSAVNKNIFINLDMEQYETKEILLDTAMQIFSEPEFADYPHFGIVIQAYLRSSQTDLHRIIEYSKKRKYPLTIRLVKGAYWEYEMTQALQKGWEPPVFLKKNETDANYEECTMILLDAYPFIRPAFASHNIRSLASALVGAEERSVPKDFFEVQMLYGMGDSFKKAVRSLGIGVREYSPIGEVIPGMAYLVRRLLENSTNEGFLRNINANKKDREKLLYLDTGKAI</sequence>
<dbReference type="GO" id="GO:0004657">
    <property type="term" value="F:proline dehydrogenase activity"/>
    <property type="evidence" value="ECO:0007669"/>
    <property type="project" value="InterPro"/>
</dbReference>
<comment type="caution">
    <text evidence="5">The sequence shown here is derived from an EMBL/GenBank/DDBJ whole genome shotgun (WGS) entry which is preliminary data.</text>
</comment>
<proteinExistence type="predicted"/>
<protein>
    <submittedName>
        <fullName evidence="5">1-pyrroline-5-carboxylate dehydrogenase</fullName>
    </submittedName>
</protein>
<dbReference type="PANTHER" id="PTHR13914">
    <property type="entry name" value="PROLINE OXIDASE"/>
    <property type="match status" value="1"/>
</dbReference>
<evidence type="ECO:0000256" key="1">
    <source>
        <dbReference type="ARBA" id="ARBA00023002"/>
    </source>
</evidence>
<dbReference type="PANTHER" id="PTHR13914:SF0">
    <property type="entry name" value="PROLINE DEHYDROGENASE 1, MITOCHONDRIAL"/>
    <property type="match status" value="1"/>
</dbReference>
<accession>A0A2M9ZAN3</accession>
<dbReference type="AlphaFoldDB" id="A0A2M9ZAN3"/>
<reference evidence="5 6" key="1">
    <citation type="submission" date="2017-07" db="EMBL/GenBank/DDBJ databases">
        <title>Leptospira spp. isolated from tropical soils.</title>
        <authorList>
            <person name="Thibeaux R."/>
            <person name="Iraola G."/>
            <person name="Ferres I."/>
            <person name="Bierque E."/>
            <person name="Girault D."/>
            <person name="Soupe-Gilbert M.-E."/>
            <person name="Picardeau M."/>
            <person name="Goarant C."/>
        </authorList>
    </citation>
    <scope>NUCLEOTIDE SEQUENCE [LARGE SCALE GENOMIC DNA]</scope>
    <source>
        <strain evidence="5 6">FH2-C-A2</strain>
    </source>
</reference>
<name>A0A2M9ZAN3_9LEPT</name>
<dbReference type="InterPro" id="IPR002872">
    <property type="entry name" value="Proline_DH_dom"/>
</dbReference>
<evidence type="ECO:0000259" key="3">
    <source>
        <dbReference type="Pfam" id="PF01619"/>
    </source>
</evidence>
<dbReference type="InterPro" id="IPR041514">
    <property type="entry name" value="PutA_N"/>
</dbReference>
<dbReference type="RefSeq" id="WP_100759420.1">
    <property type="nucleotide sequence ID" value="NZ_NPDT01000005.1"/>
</dbReference>
<dbReference type="InterPro" id="IPR015659">
    <property type="entry name" value="Proline_oxidase"/>
</dbReference>
<evidence type="ECO:0000313" key="6">
    <source>
        <dbReference type="Proteomes" id="UP000231912"/>
    </source>
</evidence>
<feature type="domain" description="Proline utilization A N-terminal" evidence="4">
    <location>
        <begin position="20"/>
        <end position="132"/>
    </location>
</feature>
<feature type="domain" description="Proline dehydrogenase" evidence="3">
    <location>
        <begin position="145"/>
        <end position="442"/>
    </location>
</feature>
<dbReference type="GO" id="GO:0071949">
    <property type="term" value="F:FAD binding"/>
    <property type="evidence" value="ECO:0007669"/>
    <property type="project" value="TreeGrafter"/>
</dbReference>
<dbReference type="Pfam" id="PF18083">
    <property type="entry name" value="PutA_N"/>
    <property type="match status" value="1"/>
</dbReference>
<dbReference type="EMBL" id="NPDT01000005">
    <property type="protein sequence ID" value="PJZ65468.1"/>
    <property type="molecule type" value="Genomic_DNA"/>
</dbReference>
<evidence type="ECO:0000313" key="5">
    <source>
        <dbReference type="EMBL" id="PJZ65468.1"/>
    </source>
</evidence>
<feature type="region of interest" description="Disordered" evidence="2">
    <location>
        <begin position="1"/>
        <end position="21"/>
    </location>
</feature>
<evidence type="ECO:0000259" key="4">
    <source>
        <dbReference type="Pfam" id="PF18083"/>
    </source>
</evidence>
<dbReference type="Proteomes" id="UP000231912">
    <property type="component" value="Unassembled WGS sequence"/>
</dbReference>
<evidence type="ECO:0000256" key="2">
    <source>
        <dbReference type="SAM" id="MobiDB-lite"/>
    </source>
</evidence>
<dbReference type="Gene3D" id="3.20.20.220">
    <property type="match status" value="1"/>
</dbReference>
<gene>
    <name evidence="5" type="ORF">CH371_13870</name>
</gene>
<organism evidence="5 6">
    <name type="scientific">Leptospira wolffii</name>
    <dbReference type="NCBI Taxonomy" id="409998"/>
    <lineage>
        <taxon>Bacteria</taxon>
        <taxon>Pseudomonadati</taxon>
        <taxon>Spirochaetota</taxon>
        <taxon>Spirochaetia</taxon>
        <taxon>Leptospirales</taxon>
        <taxon>Leptospiraceae</taxon>
        <taxon>Leptospira</taxon>
    </lineage>
</organism>
<feature type="compositionally biased region" description="Basic and acidic residues" evidence="2">
    <location>
        <begin position="1"/>
        <end position="12"/>
    </location>
</feature>
<dbReference type="SUPFAM" id="SSF51730">
    <property type="entry name" value="FAD-linked oxidoreductase"/>
    <property type="match status" value="1"/>
</dbReference>
<dbReference type="GO" id="GO:0010133">
    <property type="term" value="P:L-proline catabolic process to L-glutamate"/>
    <property type="evidence" value="ECO:0007669"/>
    <property type="project" value="TreeGrafter"/>
</dbReference>
<dbReference type="Pfam" id="PF01619">
    <property type="entry name" value="Pro_dh"/>
    <property type="match status" value="1"/>
</dbReference>
<dbReference type="InterPro" id="IPR029041">
    <property type="entry name" value="FAD-linked_oxidoreductase-like"/>
</dbReference>
<keyword evidence="1" id="KW-0560">Oxidoreductase</keyword>